<dbReference type="EMBL" id="PHRB01000037">
    <property type="protein sequence ID" value="PJO62947.1"/>
    <property type="molecule type" value="Genomic_DNA"/>
</dbReference>
<comment type="caution">
    <text evidence="2">The sequence shown here is derived from an EMBL/GenBank/DDBJ whole genome shotgun (WGS) entry which is preliminary data.</text>
</comment>
<reference evidence="2 3" key="1">
    <citation type="submission" date="2017-11" db="EMBL/GenBank/DDBJ databases">
        <title>Molecular characterization of Burkholderia pseudomallei and closely related isolates from Vietnam.</title>
        <authorList>
            <person name="Ustinov D.V."/>
            <person name="Antonov A.S."/>
            <person name="Avdusheva E.F."/>
            <person name="Shpak I.M."/>
            <person name="Zakharova I.B."/>
            <person name="Thi L.A."/>
            <person name="Teteryatnikova N."/>
            <person name="Lopasteyskaya Y.A."/>
            <person name="Kuzyutina J.A."/>
            <person name="Ngo T.N."/>
            <person name="Victorov D.V."/>
        </authorList>
    </citation>
    <scope>NUCLEOTIDE SEQUENCE [LARGE SCALE GENOMIC DNA]</scope>
    <source>
        <strain evidence="2 3">V1512</strain>
    </source>
</reference>
<evidence type="ECO:0000256" key="1">
    <source>
        <dbReference type="SAM" id="MobiDB-lite"/>
    </source>
</evidence>
<evidence type="ECO:0000313" key="3">
    <source>
        <dbReference type="Proteomes" id="UP000231878"/>
    </source>
</evidence>
<accession>A0AAX0U3Q4</accession>
<feature type="compositionally biased region" description="Basic and acidic residues" evidence="1">
    <location>
        <begin position="16"/>
        <end position="27"/>
    </location>
</feature>
<feature type="compositionally biased region" description="Low complexity" evidence="1">
    <location>
        <begin position="1"/>
        <end position="15"/>
    </location>
</feature>
<dbReference type="Proteomes" id="UP000231878">
    <property type="component" value="Unassembled WGS sequence"/>
</dbReference>
<feature type="region of interest" description="Disordered" evidence="1">
    <location>
        <begin position="1"/>
        <end position="70"/>
    </location>
</feature>
<evidence type="ECO:0000313" key="2">
    <source>
        <dbReference type="EMBL" id="PJO62947.1"/>
    </source>
</evidence>
<dbReference type="AlphaFoldDB" id="A0AAX0U3Q4"/>
<gene>
    <name evidence="2" type="ORF">CWD88_28170</name>
</gene>
<proteinExistence type="predicted"/>
<organism evidence="2 3">
    <name type="scientific">Burkholderia pseudomallei</name>
    <name type="common">Pseudomonas pseudomallei</name>
    <dbReference type="NCBI Taxonomy" id="28450"/>
    <lineage>
        <taxon>Bacteria</taxon>
        <taxon>Pseudomonadati</taxon>
        <taxon>Pseudomonadota</taxon>
        <taxon>Betaproteobacteria</taxon>
        <taxon>Burkholderiales</taxon>
        <taxon>Burkholderiaceae</taxon>
        <taxon>Burkholderia</taxon>
        <taxon>pseudomallei group</taxon>
    </lineage>
</organism>
<protein>
    <submittedName>
        <fullName evidence="2">Uncharacterized protein</fullName>
    </submittedName>
</protein>
<name>A0AAX0U3Q4_BURPE</name>
<sequence>MRASARPAAGAAEVAPLRRDARNRADSIEPSARLSMIPWQRELRRPDGPSPQACEAPHSDHRRDRRRSGFDCAPRDACYL</sequence>